<dbReference type="RefSeq" id="WP_084945504.1">
    <property type="nucleotide sequence ID" value="NZ_NCUY01000029.1"/>
</dbReference>
<dbReference type="InterPro" id="IPR002110">
    <property type="entry name" value="Ankyrin_rpt"/>
</dbReference>
<evidence type="ECO:0000256" key="3">
    <source>
        <dbReference type="PROSITE-ProRule" id="PRU00023"/>
    </source>
</evidence>
<feature type="repeat" description="ANK" evidence="3">
    <location>
        <begin position="37"/>
        <end position="71"/>
    </location>
</feature>
<evidence type="ECO:0000256" key="2">
    <source>
        <dbReference type="ARBA" id="ARBA00023043"/>
    </source>
</evidence>
<accession>A0A1X1J1I0</accession>
<name>A0A1X1J1I0_STROR</name>
<evidence type="ECO:0000256" key="1">
    <source>
        <dbReference type="ARBA" id="ARBA00022737"/>
    </source>
</evidence>
<dbReference type="PROSITE" id="PS50088">
    <property type="entry name" value="ANK_REPEAT"/>
    <property type="match status" value="2"/>
</dbReference>
<sequence length="354" mass="39638">MAKKRVTLPKNFDELITAGDIEALKAVYDKCELTAHNGRYSLNTALHYGGVPDELVIWLVEQGLDVNTPDYYGRTPLYKHAALGRDTVKLLYELGGDIQKPDTYGSTPLHTAAGFFRPKIVSFLIEKGAGINAKDDMGRTPLAEALATCRNINITQVAEIAEMLIKAGAEVTPDMAERVGIIGKDFEFHRENFNKDYLAETEARLEKLYALFDVEPAPKRKIYDGVSPILVEDGPWQKQYDELWEMLIPSSGPAKTVQGEVIRITGRVQDELYRNGGVNWDKHYRNMLKALPNHFASGTPLSEEELEETKELISSIRAKGSDEDTITERLCELSVLWVGLNPDPLPLGEINYNR</sequence>
<dbReference type="InterPro" id="IPR050745">
    <property type="entry name" value="Multifunctional_regulatory"/>
</dbReference>
<dbReference type="PANTHER" id="PTHR24189:SF71">
    <property type="entry name" value="ANKYRIN REPEAT DOMAIN 39"/>
    <property type="match status" value="1"/>
</dbReference>
<dbReference type="Proteomes" id="UP000193326">
    <property type="component" value="Unassembled WGS sequence"/>
</dbReference>
<reference evidence="4 5" key="1">
    <citation type="journal article" date="2016" name="Eur. J. Clin. Microbiol. Infect. Dis.">
        <title>Whole genome sequencing as a tool for phylogenetic analysis of clinical strains of Mitis group streptococci.</title>
        <authorList>
            <person name="Rasmussen L.H."/>
            <person name="Dargis R."/>
            <person name="Hojholt K."/>
            <person name="Christensen J.J."/>
            <person name="Skovgaard O."/>
            <person name="Justesen U.S."/>
            <person name="Rosenvinge F.S."/>
            <person name="Moser C."/>
            <person name="Lukjancenko O."/>
            <person name="Rasmussen S."/>
            <person name="Nielsen X.C."/>
        </authorList>
    </citation>
    <scope>NUCLEOTIDE SEQUENCE [LARGE SCALE GENOMIC DNA]</scope>
    <source>
        <strain evidence="4 5">RH_70047_11</strain>
    </source>
</reference>
<evidence type="ECO:0000313" key="5">
    <source>
        <dbReference type="Proteomes" id="UP000193326"/>
    </source>
</evidence>
<dbReference type="Pfam" id="PF12796">
    <property type="entry name" value="Ank_2"/>
    <property type="match status" value="1"/>
</dbReference>
<feature type="repeat" description="ANK" evidence="3">
    <location>
        <begin position="104"/>
        <end position="136"/>
    </location>
</feature>
<dbReference type="PROSITE" id="PS50297">
    <property type="entry name" value="ANK_REP_REGION"/>
    <property type="match status" value="1"/>
</dbReference>
<dbReference type="PANTHER" id="PTHR24189">
    <property type="entry name" value="MYOTROPHIN"/>
    <property type="match status" value="1"/>
</dbReference>
<gene>
    <name evidence="4" type="ORF">B7707_01370</name>
</gene>
<dbReference type="OrthoDB" id="9812708at2"/>
<organism evidence="4 5">
    <name type="scientific">Streptococcus oralis subsp. dentisani</name>
    <dbReference type="NCBI Taxonomy" id="1458253"/>
    <lineage>
        <taxon>Bacteria</taxon>
        <taxon>Bacillati</taxon>
        <taxon>Bacillota</taxon>
        <taxon>Bacilli</taxon>
        <taxon>Lactobacillales</taxon>
        <taxon>Streptococcaceae</taxon>
        <taxon>Streptococcus</taxon>
    </lineage>
</organism>
<dbReference type="GO" id="GO:0005737">
    <property type="term" value="C:cytoplasm"/>
    <property type="evidence" value="ECO:0007669"/>
    <property type="project" value="TreeGrafter"/>
</dbReference>
<evidence type="ECO:0000313" key="4">
    <source>
        <dbReference type="EMBL" id="ORO79258.1"/>
    </source>
</evidence>
<proteinExistence type="predicted"/>
<dbReference type="EMBL" id="NCUY01000029">
    <property type="protein sequence ID" value="ORO79258.1"/>
    <property type="molecule type" value="Genomic_DNA"/>
</dbReference>
<dbReference type="SUPFAM" id="SSF48403">
    <property type="entry name" value="Ankyrin repeat"/>
    <property type="match status" value="1"/>
</dbReference>
<protein>
    <submittedName>
        <fullName evidence="4">Uncharacterized protein</fullName>
    </submittedName>
</protein>
<dbReference type="InterPro" id="IPR036770">
    <property type="entry name" value="Ankyrin_rpt-contain_sf"/>
</dbReference>
<keyword evidence="1" id="KW-0677">Repeat</keyword>
<dbReference type="AlphaFoldDB" id="A0A1X1J1I0"/>
<dbReference type="Gene3D" id="1.25.40.20">
    <property type="entry name" value="Ankyrin repeat-containing domain"/>
    <property type="match status" value="1"/>
</dbReference>
<dbReference type="SMART" id="SM00248">
    <property type="entry name" value="ANK"/>
    <property type="match status" value="4"/>
</dbReference>
<keyword evidence="2 3" id="KW-0040">ANK repeat</keyword>
<comment type="caution">
    <text evidence="4">The sequence shown here is derived from an EMBL/GenBank/DDBJ whole genome shotgun (WGS) entry which is preliminary data.</text>
</comment>